<proteinExistence type="predicted"/>
<dbReference type="AlphaFoldDB" id="A0AAV4MIA9"/>
<name>A0AAV4MIA9_CAEEX</name>
<reference evidence="1 2" key="1">
    <citation type="submission" date="2021-06" db="EMBL/GenBank/DDBJ databases">
        <title>Caerostris extrusa draft genome.</title>
        <authorList>
            <person name="Kono N."/>
            <person name="Arakawa K."/>
        </authorList>
    </citation>
    <scope>NUCLEOTIDE SEQUENCE [LARGE SCALE GENOMIC DNA]</scope>
</reference>
<sequence>MLLIDSNRLIEFEEQEYILAAVFLKCSLNKEELLGQTSVKVDKLFRRRIFRDALACRSDLMSEDVFALRLSNVDEEGGQEFEIQ</sequence>
<evidence type="ECO:0000313" key="2">
    <source>
        <dbReference type="Proteomes" id="UP001054945"/>
    </source>
</evidence>
<gene>
    <name evidence="1" type="ORF">CEXT_50541</name>
</gene>
<keyword evidence="2" id="KW-1185">Reference proteome</keyword>
<dbReference type="EMBL" id="BPLR01002275">
    <property type="protein sequence ID" value="GIX72025.1"/>
    <property type="molecule type" value="Genomic_DNA"/>
</dbReference>
<dbReference type="Proteomes" id="UP001054945">
    <property type="component" value="Unassembled WGS sequence"/>
</dbReference>
<protein>
    <submittedName>
        <fullName evidence="1">Uncharacterized protein</fullName>
    </submittedName>
</protein>
<organism evidence="1 2">
    <name type="scientific">Caerostris extrusa</name>
    <name type="common">Bark spider</name>
    <name type="synonym">Caerostris bankana</name>
    <dbReference type="NCBI Taxonomy" id="172846"/>
    <lineage>
        <taxon>Eukaryota</taxon>
        <taxon>Metazoa</taxon>
        <taxon>Ecdysozoa</taxon>
        <taxon>Arthropoda</taxon>
        <taxon>Chelicerata</taxon>
        <taxon>Arachnida</taxon>
        <taxon>Araneae</taxon>
        <taxon>Araneomorphae</taxon>
        <taxon>Entelegynae</taxon>
        <taxon>Araneoidea</taxon>
        <taxon>Araneidae</taxon>
        <taxon>Caerostris</taxon>
    </lineage>
</organism>
<accession>A0AAV4MIA9</accession>
<evidence type="ECO:0000313" key="1">
    <source>
        <dbReference type="EMBL" id="GIX72025.1"/>
    </source>
</evidence>
<comment type="caution">
    <text evidence="1">The sequence shown here is derived from an EMBL/GenBank/DDBJ whole genome shotgun (WGS) entry which is preliminary data.</text>
</comment>